<evidence type="ECO:0000256" key="1">
    <source>
        <dbReference type="ARBA" id="ARBA00022428"/>
    </source>
</evidence>
<evidence type="ECO:0000259" key="9">
    <source>
        <dbReference type="Pfam" id="PF02776"/>
    </source>
</evidence>
<evidence type="ECO:0000256" key="2">
    <source>
        <dbReference type="ARBA" id="ARBA00022679"/>
    </source>
</evidence>
<dbReference type="CDD" id="cd07037">
    <property type="entry name" value="TPP_PYR_MenD"/>
    <property type="match status" value="1"/>
</dbReference>
<sequence length="589" mass="64745">MSHREDLTATVGAFVDELVLSGLRHAVISPGSRSTPLALAMVAHPGLKEWLLVDERSAGFFALGLGKALGEPAALLCTSGTATANYFPAVAEAKLARVPLVVLTADRPHELRDVGAPQSMDQIGMYGTHVKWFMDMALPDRSELMLRYVRTTAARAVATAQTGPKGPIHLNLPYREPLMPDLASPTFWQGGRREEGTTPYVRVTAGERELSGKELDQWAQSLSQWERGLIVVGPQEAGELGPAVHRLAESLRFPVLADPLSRLRNGTHPKEWILEGYDAFLREKEAVEKLAPEVVIRFGAMPVSKAVLLYLKEHPSARQIVIDPDGGWRDPSLLSAEMIYTDPIRFCTGVAHRIPPRKESAWAQLWQELNRETTAQLAKAGQMEAPFEGRVFLELAKLLPEEGILFAGNSMPVRDLDSFLLNSDRCLHSIANRGISGIDGVVSTALGVAAARSHVTLVLGDLSFFHDLNGLLAAKLHALHATIVVINNDGGGIFSLLPQASQTDPDTFETLFGTPLGLDFEHAVHMYGGHWERPDSWESFRKAYVASLEGTGLHVIEVRTDRQENADLHQEIWKQIGERVRKRLEEVEG</sequence>
<dbReference type="Gene3D" id="3.40.50.1220">
    <property type="entry name" value="TPP-binding domain"/>
    <property type="match status" value="1"/>
</dbReference>
<evidence type="ECO:0000259" key="10">
    <source>
        <dbReference type="Pfam" id="PF16582"/>
    </source>
</evidence>
<keyword evidence="6 7" id="KW-0464">Manganese</keyword>
<dbReference type="InterPro" id="IPR004433">
    <property type="entry name" value="MenaQ_synth_MenD"/>
</dbReference>
<dbReference type="EC" id="2.2.1.9" evidence="7"/>
<dbReference type="EMBL" id="JBHTNU010000002">
    <property type="protein sequence ID" value="MFD1425876.1"/>
    <property type="molecule type" value="Genomic_DNA"/>
</dbReference>
<dbReference type="InterPro" id="IPR012001">
    <property type="entry name" value="Thiamin_PyroP_enz_TPP-bd_dom"/>
</dbReference>
<evidence type="ECO:0000313" key="11">
    <source>
        <dbReference type="EMBL" id="MFD1425876.1"/>
    </source>
</evidence>
<evidence type="ECO:0000256" key="6">
    <source>
        <dbReference type="ARBA" id="ARBA00023211"/>
    </source>
</evidence>
<keyword evidence="3 7" id="KW-0479">Metal-binding</keyword>
<dbReference type="CDD" id="cd02009">
    <property type="entry name" value="TPP_SHCHC_synthase"/>
    <property type="match status" value="1"/>
</dbReference>
<dbReference type="RefSeq" id="WP_380162887.1">
    <property type="nucleotide sequence ID" value="NZ_JBHTNU010000002.1"/>
</dbReference>
<dbReference type="NCBIfam" id="TIGR00173">
    <property type="entry name" value="menD"/>
    <property type="match status" value="1"/>
</dbReference>
<comment type="pathway">
    <text evidence="7">Quinol/quinone metabolism; menaquinone biosynthesis.</text>
</comment>
<dbReference type="SUPFAM" id="SSF52518">
    <property type="entry name" value="Thiamin diphosphate-binding fold (THDP-binding)"/>
    <property type="match status" value="2"/>
</dbReference>
<dbReference type="SUPFAM" id="SSF52467">
    <property type="entry name" value="DHS-like NAD/FAD-binding domain"/>
    <property type="match status" value="1"/>
</dbReference>
<accession>A0ABW4C7F1</accession>
<dbReference type="Proteomes" id="UP001597282">
    <property type="component" value="Unassembled WGS sequence"/>
</dbReference>
<name>A0ABW4C7F1_9BACL</name>
<comment type="caution">
    <text evidence="11">The sequence shown here is derived from an EMBL/GenBank/DDBJ whole genome shotgun (WGS) entry which is preliminary data.</text>
</comment>
<dbReference type="PANTHER" id="PTHR42916">
    <property type="entry name" value="2-SUCCINYL-5-ENOLPYRUVYL-6-HYDROXY-3-CYCLOHEXENE-1-CARBOXYLATE SYNTHASE"/>
    <property type="match status" value="1"/>
</dbReference>
<dbReference type="InterPro" id="IPR029061">
    <property type="entry name" value="THDP-binding"/>
</dbReference>
<evidence type="ECO:0000256" key="7">
    <source>
        <dbReference type="HAMAP-Rule" id="MF_01659"/>
    </source>
</evidence>
<feature type="domain" description="Thiamine pyrophosphate enzyme N-terminal TPP-binding" evidence="9">
    <location>
        <begin position="13"/>
        <end position="125"/>
    </location>
</feature>
<keyword evidence="1 7" id="KW-0474">Menaquinone biosynthesis</keyword>
<gene>
    <name evidence="7 11" type="primary">menD</name>
    <name evidence="11" type="ORF">ACFQ4Y_02860</name>
</gene>
<dbReference type="PANTHER" id="PTHR42916:SF1">
    <property type="entry name" value="PROTEIN PHYLLO, CHLOROPLASTIC"/>
    <property type="match status" value="1"/>
</dbReference>
<keyword evidence="12" id="KW-1185">Reference proteome</keyword>
<dbReference type="HAMAP" id="MF_01659">
    <property type="entry name" value="MenD"/>
    <property type="match status" value="1"/>
</dbReference>
<comment type="pathway">
    <text evidence="7">Quinol/quinone metabolism; 1,4-dihydroxy-2-naphthoate biosynthesis; 1,4-dihydroxy-2-naphthoate from chorismate: step 2/7.</text>
</comment>
<feature type="domain" description="Thiamine pyrophosphate enzyme TPP-binding" evidence="8">
    <location>
        <begin position="434"/>
        <end position="558"/>
    </location>
</feature>
<dbReference type="Pfam" id="PF02775">
    <property type="entry name" value="TPP_enzyme_C"/>
    <property type="match status" value="1"/>
</dbReference>
<dbReference type="InterPro" id="IPR032264">
    <property type="entry name" value="MenD_middle"/>
</dbReference>
<keyword evidence="4 7" id="KW-0460">Magnesium</keyword>
<keyword evidence="2 7" id="KW-0808">Transferase</keyword>
<reference evidence="12" key="1">
    <citation type="journal article" date="2019" name="Int. J. Syst. Evol. Microbiol.">
        <title>The Global Catalogue of Microorganisms (GCM) 10K type strain sequencing project: providing services to taxonomists for standard genome sequencing and annotation.</title>
        <authorList>
            <consortium name="The Broad Institute Genomics Platform"/>
            <consortium name="The Broad Institute Genome Sequencing Center for Infectious Disease"/>
            <person name="Wu L."/>
            <person name="Ma J."/>
        </authorList>
    </citation>
    <scope>NUCLEOTIDE SEQUENCE [LARGE SCALE GENOMIC DNA]</scope>
    <source>
        <strain evidence="12">S1</strain>
    </source>
</reference>
<comment type="function">
    <text evidence="7">Catalyzes the thiamine diphosphate-dependent decarboxylation of 2-oxoglutarate and the subsequent addition of the resulting succinic semialdehyde-thiamine pyrophosphate anion to isochorismate to yield 2-succinyl-5-enolpyruvyl-6-hydroxy-3-cyclohexene-1-carboxylate (SEPHCHC).</text>
</comment>
<organism evidence="11 12">
    <name type="scientific">Kroppenstedtia sanguinis</name>
    <dbReference type="NCBI Taxonomy" id="1380684"/>
    <lineage>
        <taxon>Bacteria</taxon>
        <taxon>Bacillati</taxon>
        <taxon>Bacillota</taxon>
        <taxon>Bacilli</taxon>
        <taxon>Bacillales</taxon>
        <taxon>Thermoactinomycetaceae</taxon>
        <taxon>Kroppenstedtia</taxon>
    </lineage>
</organism>
<dbReference type="GO" id="GO:0070204">
    <property type="term" value="F:2-succinyl-5-enolpyruvyl-6-hydroxy-3-cyclohexene-1-carboxylic-acid synthase activity"/>
    <property type="evidence" value="ECO:0007669"/>
    <property type="project" value="UniProtKB-EC"/>
</dbReference>
<comment type="similarity">
    <text evidence="7">Belongs to the TPP enzyme family. MenD subfamily.</text>
</comment>
<comment type="cofactor">
    <cofactor evidence="7">
        <name>thiamine diphosphate</name>
        <dbReference type="ChEBI" id="CHEBI:58937"/>
    </cofactor>
    <text evidence="7">Binds 1 thiamine pyrophosphate per subunit.</text>
</comment>
<dbReference type="Gene3D" id="3.40.50.970">
    <property type="match status" value="2"/>
</dbReference>
<evidence type="ECO:0000313" key="12">
    <source>
        <dbReference type="Proteomes" id="UP001597282"/>
    </source>
</evidence>
<comment type="catalytic activity">
    <reaction evidence="7">
        <text>isochorismate + 2-oxoglutarate + H(+) = 5-enolpyruvoyl-6-hydroxy-2-succinyl-cyclohex-3-ene-1-carboxylate + CO2</text>
        <dbReference type="Rhea" id="RHEA:25593"/>
        <dbReference type="ChEBI" id="CHEBI:15378"/>
        <dbReference type="ChEBI" id="CHEBI:16526"/>
        <dbReference type="ChEBI" id="CHEBI:16810"/>
        <dbReference type="ChEBI" id="CHEBI:29780"/>
        <dbReference type="ChEBI" id="CHEBI:58818"/>
        <dbReference type="EC" id="2.2.1.9"/>
    </reaction>
</comment>
<keyword evidence="5 7" id="KW-0786">Thiamine pyrophosphate</keyword>
<proteinExistence type="inferred from homology"/>
<comment type="cofactor">
    <cofactor evidence="7">
        <name>Mg(2+)</name>
        <dbReference type="ChEBI" id="CHEBI:18420"/>
    </cofactor>
    <cofactor evidence="7">
        <name>Mn(2+)</name>
        <dbReference type="ChEBI" id="CHEBI:29035"/>
    </cofactor>
</comment>
<dbReference type="Pfam" id="PF02776">
    <property type="entry name" value="TPP_enzyme_N"/>
    <property type="match status" value="1"/>
</dbReference>
<feature type="domain" description="Menaquinone biosynthesis protein MenD middle" evidence="10">
    <location>
        <begin position="197"/>
        <end position="406"/>
    </location>
</feature>
<dbReference type="InterPro" id="IPR029035">
    <property type="entry name" value="DHS-like_NAD/FAD-binding_dom"/>
</dbReference>
<comment type="subunit">
    <text evidence="7">Homodimer.</text>
</comment>
<dbReference type="PIRSF" id="PIRSF004983">
    <property type="entry name" value="MenD"/>
    <property type="match status" value="1"/>
</dbReference>
<dbReference type="Pfam" id="PF16582">
    <property type="entry name" value="TPP_enzyme_M_2"/>
    <property type="match status" value="1"/>
</dbReference>
<evidence type="ECO:0000256" key="3">
    <source>
        <dbReference type="ARBA" id="ARBA00022723"/>
    </source>
</evidence>
<protein>
    <recommendedName>
        <fullName evidence="7">2-succinyl-5-enolpyruvyl-6-hydroxy-3-cyclohexene-1-carboxylate synthase</fullName>
        <shortName evidence="7">SEPHCHC synthase</shortName>
        <ecNumber evidence="7">2.2.1.9</ecNumber>
    </recommendedName>
    <alternativeName>
        <fullName evidence="7">Menaquinone biosynthesis protein MenD</fullName>
    </alternativeName>
</protein>
<evidence type="ECO:0000259" key="8">
    <source>
        <dbReference type="Pfam" id="PF02775"/>
    </source>
</evidence>
<evidence type="ECO:0000256" key="5">
    <source>
        <dbReference type="ARBA" id="ARBA00023052"/>
    </source>
</evidence>
<evidence type="ECO:0000256" key="4">
    <source>
        <dbReference type="ARBA" id="ARBA00022842"/>
    </source>
</evidence>
<dbReference type="InterPro" id="IPR011766">
    <property type="entry name" value="TPP_enzyme_TPP-bd"/>
</dbReference>